<proteinExistence type="predicted"/>
<dbReference type="RefSeq" id="WP_210971437.1">
    <property type="nucleotide sequence ID" value="NZ_JAGPXE010000008.1"/>
</dbReference>
<keyword evidence="2" id="KW-1185">Reference proteome</keyword>
<comment type="caution">
    <text evidence="1">The sequence shown here is derived from an EMBL/GenBank/DDBJ whole genome shotgun (WGS) entry which is preliminary data.</text>
</comment>
<sequence>MDGDGTDPTYRVPHRALTLATRSLIEDPLFQVAHSSQWVQMADLVAYTAYMRVARSPRRRFSWGWYEMLAHSSVTGPEPVDVKTL</sequence>
<reference evidence="1 2" key="1">
    <citation type="submission" date="2021-04" db="EMBL/GenBank/DDBJ databases">
        <title>Whole-genome sequencing of Saccharopolyspora endophytica KCTC 19397.</title>
        <authorList>
            <person name="Ay H."/>
            <person name="Saygin H."/>
            <person name="Sahin N."/>
        </authorList>
    </citation>
    <scope>NUCLEOTIDE SEQUENCE [LARGE SCALE GENOMIC DNA]</scope>
    <source>
        <strain evidence="1 2">KCTC 19397</strain>
    </source>
</reference>
<dbReference type="EMBL" id="JAGPXE010000008">
    <property type="protein sequence ID" value="MBQ0926275.1"/>
    <property type="molecule type" value="Genomic_DNA"/>
</dbReference>
<name>A0ABS5DJ07_9PSEU</name>
<organism evidence="1 2">
    <name type="scientific">Saccharopolyspora endophytica</name>
    <dbReference type="NCBI Taxonomy" id="543886"/>
    <lineage>
        <taxon>Bacteria</taxon>
        <taxon>Bacillati</taxon>
        <taxon>Actinomycetota</taxon>
        <taxon>Actinomycetes</taxon>
        <taxon>Pseudonocardiales</taxon>
        <taxon>Pseudonocardiaceae</taxon>
        <taxon>Saccharopolyspora</taxon>
    </lineage>
</organism>
<accession>A0ABS5DJ07</accession>
<dbReference type="Proteomes" id="UP000674084">
    <property type="component" value="Unassembled WGS sequence"/>
</dbReference>
<gene>
    <name evidence="1" type="ORF">KBO27_20195</name>
</gene>
<protein>
    <submittedName>
        <fullName evidence="1">Uncharacterized protein</fullName>
    </submittedName>
</protein>
<evidence type="ECO:0000313" key="2">
    <source>
        <dbReference type="Proteomes" id="UP000674084"/>
    </source>
</evidence>
<evidence type="ECO:0000313" key="1">
    <source>
        <dbReference type="EMBL" id="MBQ0926275.1"/>
    </source>
</evidence>